<keyword evidence="11" id="KW-1185">Reference proteome</keyword>
<dbReference type="Proteomes" id="UP000324832">
    <property type="component" value="Unassembled WGS sequence"/>
</dbReference>
<dbReference type="FunFam" id="3.40.50.1820:FF:000057">
    <property type="entry name" value="Lipase"/>
    <property type="match status" value="1"/>
</dbReference>
<dbReference type="InterPro" id="IPR029058">
    <property type="entry name" value="AB_hydrolase_fold"/>
</dbReference>
<comment type="similarity">
    <text evidence="1">Belongs to the AB hydrolase superfamily. Lipase family.</text>
</comment>
<sequence length="349" mass="39146">MMFLLLLSVCITLAAAGRSPQADSIEKLIKNNFFGRVSDNIAQDAILDVPDLIRKYNYPVEEHSVITRDGYIIGLHRIPHGRDSNTTPGNKPAVLVMHGLLGSSADWVLMGPETALAYILAEEGFDVWLGNARGNFYSRRHLLLNPDEDNNSFWQFSLDEIGNIDLPAVVDYILRRTGRSGLHYIGMSQGTTVFFIMGSLRPEYSEKILSMHALAPVAYTTQGRNALVDALAPVAANIVFAHFSQNVASKRFRRYDYGLVLNVLKYGSAIPPNYNLSNIKNPVFLHFSEGDTRVAAVDVDRLYDELGGPKEKILVSQKTFSHVDFMWGTNARYYVFDRVIRDIRKIENA</sequence>
<gene>
    <name evidence="10" type="ORF">LSINAPIS_LOCUS482</name>
</gene>
<evidence type="ECO:0000256" key="4">
    <source>
        <dbReference type="ARBA" id="ARBA00022963"/>
    </source>
</evidence>
<evidence type="ECO:0000256" key="7">
    <source>
        <dbReference type="PIRSR" id="PIRSR000862-1"/>
    </source>
</evidence>
<protein>
    <recommendedName>
        <fullName evidence="9">Partial AB-hydrolase lipase domain-containing protein</fullName>
    </recommendedName>
</protein>
<evidence type="ECO:0000259" key="9">
    <source>
        <dbReference type="Pfam" id="PF04083"/>
    </source>
</evidence>
<evidence type="ECO:0000313" key="10">
    <source>
        <dbReference type="EMBL" id="VVC86708.1"/>
    </source>
</evidence>
<evidence type="ECO:0000256" key="3">
    <source>
        <dbReference type="ARBA" id="ARBA00022801"/>
    </source>
</evidence>
<dbReference type="PIRSF" id="PIRSF000862">
    <property type="entry name" value="Steryl_ester_lip"/>
    <property type="match status" value="1"/>
</dbReference>
<keyword evidence="3" id="KW-0378">Hydrolase</keyword>
<evidence type="ECO:0000256" key="1">
    <source>
        <dbReference type="ARBA" id="ARBA00010701"/>
    </source>
</evidence>
<evidence type="ECO:0000256" key="6">
    <source>
        <dbReference type="ARBA" id="ARBA00023180"/>
    </source>
</evidence>
<dbReference type="AlphaFoldDB" id="A0A5E4PLU0"/>
<dbReference type="SUPFAM" id="SSF53474">
    <property type="entry name" value="alpha/beta-Hydrolases"/>
    <property type="match status" value="1"/>
</dbReference>
<keyword evidence="5" id="KW-0443">Lipid metabolism</keyword>
<dbReference type="InterPro" id="IPR025483">
    <property type="entry name" value="Lipase_euk"/>
</dbReference>
<dbReference type="Gene3D" id="3.40.50.1820">
    <property type="entry name" value="alpha/beta hydrolase"/>
    <property type="match status" value="2"/>
</dbReference>
<keyword evidence="4" id="KW-0442">Lipid degradation</keyword>
<reference evidence="10 11" key="1">
    <citation type="submission" date="2017-07" db="EMBL/GenBank/DDBJ databases">
        <authorList>
            <person name="Talla V."/>
            <person name="Backstrom N."/>
        </authorList>
    </citation>
    <scope>NUCLEOTIDE SEQUENCE [LARGE SCALE GENOMIC DNA]</scope>
</reference>
<dbReference type="Pfam" id="PF04083">
    <property type="entry name" value="Abhydro_lipase"/>
    <property type="match status" value="1"/>
</dbReference>
<evidence type="ECO:0000313" key="11">
    <source>
        <dbReference type="Proteomes" id="UP000324832"/>
    </source>
</evidence>
<feature type="domain" description="Partial AB-hydrolase lipase" evidence="9">
    <location>
        <begin position="49"/>
        <end position="110"/>
    </location>
</feature>
<name>A0A5E4PLU0_9NEOP</name>
<keyword evidence="2 8" id="KW-0732">Signal</keyword>
<feature type="active site" description="Nucleophile" evidence="7">
    <location>
        <position position="188"/>
    </location>
</feature>
<keyword evidence="6" id="KW-0325">Glycoprotein</keyword>
<evidence type="ECO:0000256" key="5">
    <source>
        <dbReference type="ARBA" id="ARBA00023098"/>
    </source>
</evidence>
<feature type="signal peptide" evidence="8">
    <location>
        <begin position="1"/>
        <end position="16"/>
    </location>
</feature>
<dbReference type="GO" id="GO:0016042">
    <property type="term" value="P:lipid catabolic process"/>
    <property type="evidence" value="ECO:0007669"/>
    <property type="project" value="UniProtKB-KW"/>
</dbReference>
<feature type="active site" description="Charge relay system" evidence="7">
    <location>
        <position position="322"/>
    </location>
</feature>
<organism evidence="10 11">
    <name type="scientific">Leptidea sinapis</name>
    <dbReference type="NCBI Taxonomy" id="189913"/>
    <lineage>
        <taxon>Eukaryota</taxon>
        <taxon>Metazoa</taxon>
        <taxon>Ecdysozoa</taxon>
        <taxon>Arthropoda</taxon>
        <taxon>Hexapoda</taxon>
        <taxon>Insecta</taxon>
        <taxon>Pterygota</taxon>
        <taxon>Neoptera</taxon>
        <taxon>Endopterygota</taxon>
        <taxon>Lepidoptera</taxon>
        <taxon>Glossata</taxon>
        <taxon>Ditrysia</taxon>
        <taxon>Papilionoidea</taxon>
        <taxon>Pieridae</taxon>
        <taxon>Dismorphiinae</taxon>
        <taxon>Leptidea</taxon>
    </lineage>
</organism>
<dbReference type="GO" id="GO:0016788">
    <property type="term" value="F:hydrolase activity, acting on ester bonds"/>
    <property type="evidence" value="ECO:0007669"/>
    <property type="project" value="InterPro"/>
</dbReference>
<feature type="chain" id="PRO_5022676260" description="Partial AB-hydrolase lipase domain-containing protein" evidence="8">
    <location>
        <begin position="17"/>
        <end position="349"/>
    </location>
</feature>
<accession>A0A5E4PLU0</accession>
<dbReference type="EMBL" id="FZQP02000016">
    <property type="protein sequence ID" value="VVC86708.1"/>
    <property type="molecule type" value="Genomic_DNA"/>
</dbReference>
<evidence type="ECO:0000256" key="2">
    <source>
        <dbReference type="ARBA" id="ARBA00022729"/>
    </source>
</evidence>
<feature type="active site" description="Charge relay system" evidence="7">
    <location>
        <position position="291"/>
    </location>
</feature>
<dbReference type="InterPro" id="IPR006693">
    <property type="entry name" value="AB_hydrolase_lipase"/>
</dbReference>
<proteinExistence type="inferred from homology"/>
<dbReference type="PANTHER" id="PTHR11005">
    <property type="entry name" value="LYSOSOMAL ACID LIPASE-RELATED"/>
    <property type="match status" value="1"/>
</dbReference>
<evidence type="ECO:0000256" key="8">
    <source>
        <dbReference type="SAM" id="SignalP"/>
    </source>
</evidence>